<organism evidence="1 2">
    <name type="scientific">Aspergillus piperis CBS 112811</name>
    <dbReference type="NCBI Taxonomy" id="1448313"/>
    <lineage>
        <taxon>Eukaryota</taxon>
        <taxon>Fungi</taxon>
        <taxon>Dikarya</taxon>
        <taxon>Ascomycota</taxon>
        <taxon>Pezizomycotina</taxon>
        <taxon>Eurotiomycetes</taxon>
        <taxon>Eurotiomycetidae</taxon>
        <taxon>Eurotiales</taxon>
        <taxon>Aspergillaceae</taxon>
        <taxon>Aspergillus</taxon>
        <taxon>Aspergillus subgen. Circumdati</taxon>
    </lineage>
</organism>
<name>A0A8G1VKE3_9EURO</name>
<dbReference type="RefSeq" id="XP_025514596.1">
    <property type="nucleotide sequence ID" value="XM_025656854.1"/>
</dbReference>
<evidence type="ECO:0000313" key="2">
    <source>
        <dbReference type="Proteomes" id="UP000249526"/>
    </source>
</evidence>
<gene>
    <name evidence="1" type="ORF">BO85DRAFT_39270</name>
</gene>
<protein>
    <submittedName>
        <fullName evidence="1">Uncharacterized protein</fullName>
    </submittedName>
</protein>
<keyword evidence="2" id="KW-1185">Reference proteome</keyword>
<proteinExistence type="predicted"/>
<accession>A0A8G1VKE3</accession>
<dbReference type="EMBL" id="KZ825064">
    <property type="protein sequence ID" value="RAH56674.1"/>
    <property type="molecule type" value="Genomic_DNA"/>
</dbReference>
<dbReference type="AlphaFoldDB" id="A0A8G1VKE3"/>
<evidence type="ECO:0000313" key="1">
    <source>
        <dbReference type="EMBL" id="RAH56674.1"/>
    </source>
</evidence>
<dbReference type="GeneID" id="37160256"/>
<reference evidence="1 2" key="1">
    <citation type="submission" date="2018-02" db="EMBL/GenBank/DDBJ databases">
        <title>The genomes of Aspergillus section Nigri reveals drivers in fungal speciation.</title>
        <authorList>
            <consortium name="DOE Joint Genome Institute"/>
            <person name="Vesth T.C."/>
            <person name="Nybo J."/>
            <person name="Theobald S."/>
            <person name="Brandl J."/>
            <person name="Frisvad J.C."/>
            <person name="Nielsen K.F."/>
            <person name="Lyhne E.K."/>
            <person name="Kogle M.E."/>
            <person name="Kuo A."/>
            <person name="Riley R."/>
            <person name="Clum A."/>
            <person name="Nolan M."/>
            <person name="Lipzen A."/>
            <person name="Salamov A."/>
            <person name="Henrissat B."/>
            <person name="Wiebenga A."/>
            <person name="De vries R.P."/>
            <person name="Grigoriev I.V."/>
            <person name="Mortensen U.H."/>
            <person name="Andersen M.R."/>
            <person name="Baker S.E."/>
        </authorList>
    </citation>
    <scope>NUCLEOTIDE SEQUENCE [LARGE SCALE GENOMIC DNA]</scope>
    <source>
        <strain evidence="1 2">CBS 112811</strain>
    </source>
</reference>
<sequence length="205" mass="23049">MPLSESSHSNLKHPRLSLLHAHITHGMSPVGVHGNGSIYLHSNNRPVQALSMIHRKSNEITPTTIPLSSGLECGMVLPRTKLPRSFDRSRLRPVDFLRRIIQQAPKVAPARVIAVGIERRSLSFWVASRLNGPPVVDGEPWFWRMEVWGQLAVVLFLTCPKNGTAPARLSCCLPFWDCPRFRHWMSQHIHSRSGSGHLIGVELRT</sequence>
<dbReference type="Proteomes" id="UP000249526">
    <property type="component" value="Unassembled WGS sequence"/>
</dbReference>